<evidence type="ECO:0000256" key="1">
    <source>
        <dbReference type="SAM" id="MobiDB-lite"/>
    </source>
</evidence>
<reference evidence="3" key="1">
    <citation type="journal article" date="2019" name="Int. J. Syst. Evol. Microbiol.">
        <title>The Global Catalogue of Microorganisms (GCM) 10K type strain sequencing project: providing services to taxonomists for standard genome sequencing and annotation.</title>
        <authorList>
            <consortium name="The Broad Institute Genomics Platform"/>
            <consortium name="The Broad Institute Genome Sequencing Center for Infectious Disease"/>
            <person name="Wu L."/>
            <person name="Ma J."/>
        </authorList>
    </citation>
    <scope>NUCLEOTIDE SEQUENCE [LARGE SCALE GENOMIC DNA]</scope>
    <source>
        <strain evidence="3">KCTC 52366</strain>
    </source>
</reference>
<evidence type="ECO:0000313" key="2">
    <source>
        <dbReference type="EMBL" id="MFC3142941.1"/>
    </source>
</evidence>
<dbReference type="Pfam" id="PF10094">
    <property type="entry name" value="DUF2332"/>
    <property type="match status" value="1"/>
</dbReference>
<organism evidence="2 3">
    <name type="scientific">Psychromarinibacter halotolerans</name>
    <dbReference type="NCBI Taxonomy" id="1775175"/>
    <lineage>
        <taxon>Bacteria</taxon>
        <taxon>Pseudomonadati</taxon>
        <taxon>Pseudomonadota</taxon>
        <taxon>Alphaproteobacteria</taxon>
        <taxon>Rhodobacterales</taxon>
        <taxon>Paracoccaceae</taxon>
        <taxon>Psychromarinibacter</taxon>
    </lineage>
</organism>
<accession>A0ABV7GRJ8</accession>
<gene>
    <name evidence="2" type="ORF">ACFOGP_09485</name>
</gene>
<comment type="caution">
    <text evidence="2">The sequence shown here is derived from an EMBL/GenBank/DDBJ whole genome shotgun (WGS) entry which is preliminary data.</text>
</comment>
<dbReference type="PIRSF" id="PIRSF012608">
    <property type="entry name" value="UCP012608"/>
    <property type="match status" value="1"/>
</dbReference>
<proteinExistence type="predicted"/>
<name>A0ABV7GRJ8_9RHOB</name>
<evidence type="ECO:0000313" key="3">
    <source>
        <dbReference type="Proteomes" id="UP001595632"/>
    </source>
</evidence>
<dbReference type="EMBL" id="JBHRTB010000010">
    <property type="protein sequence ID" value="MFC3142941.1"/>
    <property type="molecule type" value="Genomic_DNA"/>
</dbReference>
<sequence length="343" mass="37566">MTLRAALRDQATSCEHLGSPFNARLLRLIADRLEPGGVIADRLLDWPGDISSRGHSVPLRLAGSLHGLVIEGEAPELAACYPPHDASDDALWAAVKSAMEDHTERLGQWLDRPPQTNETARSAVLIAAGHWLADHYDLPFVLSELGASAGLNLFWDRYALNLPGRRLGPIDAVLTLSPDWDGPLPPNASPRVAERRGTDLTPLDPTSPDDRQRLCAYIWPDQSDRLSRTQAALAAATPVVDAADAADWLDQRLADPRPGHLHLIYHTIAWQYFPEPVKARARAAIEAAGQRATKAAPVAWLGMEADSDSPGAGMTLRLWPEDRTVTLGRVDFHGRWLRWSPHG</sequence>
<feature type="region of interest" description="Disordered" evidence="1">
    <location>
        <begin position="181"/>
        <end position="207"/>
    </location>
</feature>
<keyword evidence="3" id="KW-1185">Reference proteome</keyword>
<dbReference type="Proteomes" id="UP001595632">
    <property type="component" value="Unassembled WGS sequence"/>
</dbReference>
<dbReference type="RefSeq" id="WP_275632921.1">
    <property type="nucleotide sequence ID" value="NZ_JARGYD010000004.1"/>
</dbReference>
<dbReference type="InterPro" id="IPR011200">
    <property type="entry name" value="UCP012608"/>
</dbReference>
<protein>
    <submittedName>
        <fullName evidence="2">DUF2332 domain-containing protein</fullName>
    </submittedName>
</protein>